<comment type="caution">
    <text evidence="2">The sequence shown here is derived from an EMBL/GenBank/DDBJ whole genome shotgun (WGS) entry which is preliminary data.</text>
</comment>
<dbReference type="RefSeq" id="WP_127123918.1">
    <property type="nucleotide sequence ID" value="NZ_BHXQ01000007.1"/>
</dbReference>
<organism evidence="2 3">
    <name type="scientific">Chryseotalea sanaruensis</name>
    <dbReference type="NCBI Taxonomy" id="2482724"/>
    <lineage>
        <taxon>Bacteria</taxon>
        <taxon>Pseudomonadati</taxon>
        <taxon>Bacteroidota</taxon>
        <taxon>Cytophagia</taxon>
        <taxon>Cytophagales</taxon>
        <taxon>Chryseotaleaceae</taxon>
        <taxon>Chryseotalea</taxon>
    </lineage>
</organism>
<keyword evidence="1" id="KW-0812">Transmembrane</keyword>
<gene>
    <name evidence="2" type="ORF">SanaruYs_35090</name>
</gene>
<dbReference type="EMBL" id="BHXQ01000007">
    <property type="protein sequence ID" value="GCC53266.1"/>
    <property type="molecule type" value="Genomic_DNA"/>
</dbReference>
<sequence>MKSAELLNKTISLNQYQEHLEWDDENEASDEDVTCMGKCVISLGLGVILALGASLYFLLI</sequence>
<accession>A0A401UED9</accession>
<keyword evidence="1" id="KW-0472">Membrane</keyword>
<evidence type="ECO:0000256" key="1">
    <source>
        <dbReference type="SAM" id="Phobius"/>
    </source>
</evidence>
<keyword evidence="3" id="KW-1185">Reference proteome</keyword>
<feature type="transmembrane region" description="Helical" evidence="1">
    <location>
        <begin position="40"/>
        <end position="59"/>
    </location>
</feature>
<name>A0A401UED9_9BACT</name>
<dbReference type="AlphaFoldDB" id="A0A401UED9"/>
<reference evidence="2 3" key="1">
    <citation type="submission" date="2018-11" db="EMBL/GenBank/DDBJ databases">
        <title>Chryseotalea sanarue gen. nov., sp., nov., a member of the family Cytophagaceae, isolated from a brackish lake in Hamamatsu Japan.</title>
        <authorList>
            <person name="Maejima Y."/>
            <person name="Iino T."/>
            <person name="Muraguchi Y."/>
            <person name="Fukuda K."/>
            <person name="Ohkuma M."/>
            <person name="Moriuchi R."/>
            <person name="Dohra H."/>
            <person name="Kimbara K."/>
            <person name="Shintani M."/>
        </authorList>
    </citation>
    <scope>NUCLEOTIDE SEQUENCE [LARGE SCALE GENOMIC DNA]</scope>
    <source>
        <strain evidence="2 3">Ys</strain>
    </source>
</reference>
<evidence type="ECO:0000313" key="2">
    <source>
        <dbReference type="EMBL" id="GCC53266.1"/>
    </source>
</evidence>
<dbReference type="Proteomes" id="UP000288227">
    <property type="component" value="Unassembled WGS sequence"/>
</dbReference>
<keyword evidence="1" id="KW-1133">Transmembrane helix</keyword>
<evidence type="ECO:0000313" key="3">
    <source>
        <dbReference type="Proteomes" id="UP000288227"/>
    </source>
</evidence>
<protein>
    <submittedName>
        <fullName evidence="2">Uncharacterized protein</fullName>
    </submittedName>
</protein>
<proteinExistence type="predicted"/>